<comment type="caution">
    <text evidence="2">The sequence shown here is derived from an EMBL/GenBank/DDBJ whole genome shotgun (WGS) entry which is preliminary data.</text>
</comment>
<evidence type="ECO:0000313" key="2">
    <source>
        <dbReference type="EMBL" id="KAG8052639.1"/>
    </source>
</evidence>
<dbReference type="Proteomes" id="UP000729402">
    <property type="component" value="Unassembled WGS sequence"/>
</dbReference>
<name>A0A8J5VS22_ZIZPA</name>
<evidence type="ECO:0000313" key="3">
    <source>
        <dbReference type="Proteomes" id="UP000729402"/>
    </source>
</evidence>
<feature type="region of interest" description="Disordered" evidence="1">
    <location>
        <begin position="1"/>
        <end position="26"/>
    </location>
</feature>
<reference evidence="2" key="2">
    <citation type="submission" date="2021-02" db="EMBL/GenBank/DDBJ databases">
        <authorList>
            <person name="Kimball J.A."/>
            <person name="Haas M.W."/>
            <person name="Macchietto M."/>
            <person name="Kono T."/>
            <person name="Duquette J."/>
            <person name="Shao M."/>
        </authorList>
    </citation>
    <scope>NUCLEOTIDE SEQUENCE</scope>
    <source>
        <tissue evidence="2">Fresh leaf tissue</tissue>
    </source>
</reference>
<accession>A0A8J5VS22</accession>
<sequence length="69" mass="7479">MSGCDAAGRTGWDAGGSEAWAGADGGAPDIADTRLWDLWDCFLGTPTQEEIKCMNPHSMYMEEVHAKME</sequence>
<evidence type="ECO:0000256" key="1">
    <source>
        <dbReference type="SAM" id="MobiDB-lite"/>
    </source>
</evidence>
<organism evidence="2 3">
    <name type="scientific">Zizania palustris</name>
    <name type="common">Northern wild rice</name>
    <dbReference type="NCBI Taxonomy" id="103762"/>
    <lineage>
        <taxon>Eukaryota</taxon>
        <taxon>Viridiplantae</taxon>
        <taxon>Streptophyta</taxon>
        <taxon>Embryophyta</taxon>
        <taxon>Tracheophyta</taxon>
        <taxon>Spermatophyta</taxon>
        <taxon>Magnoliopsida</taxon>
        <taxon>Liliopsida</taxon>
        <taxon>Poales</taxon>
        <taxon>Poaceae</taxon>
        <taxon>BOP clade</taxon>
        <taxon>Oryzoideae</taxon>
        <taxon>Oryzeae</taxon>
        <taxon>Zizaniinae</taxon>
        <taxon>Zizania</taxon>
    </lineage>
</organism>
<gene>
    <name evidence="2" type="ORF">GUJ93_ZPchr0001g30655</name>
</gene>
<keyword evidence="3" id="KW-1185">Reference proteome</keyword>
<dbReference type="AlphaFoldDB" id="A0A8J5VS22"/>
<proteinExistence type="predicted"/>
<protein>
    <submittedName>
        <fullName evidence="2">Uncharacterized protein</fullName>
    </submittedName>
</protein>
<dbReference type="EMBL" id="JAAALK010000288">
    <property type="protein sequence ID" value="KAG8052639.1"/>
    <property type="molecule type" value="Genomic_DNA"/>
</dbReference>
<reference evidence="2" key="1">
    <citation type="journal article" date="2021" name="bioRxiv">
        <title>Whole Genome Assembly and Annotation of Northern Wild Rice, Zizania palustris L., Supports a Whole Genome Duplication in the Zizania Genus.</title>
        <authorList>
            <person name="Haas M."/>
            <person name="Kono T."/>
            <person name="Macchietto M."/>
            <person name="Millas R."/>
            <person name="McGilp L."/>
            <person name="Shao M."/>
            <person name="Duquette J."/>
            <person name="Hirsch C.N."/>
            <person name="Kimball J."/>
        </authorList>
    </citation>
    <scope>NUCLEOTIDE SEQUENCE</scope>
    <source>
        <tissue evidence="2">Fresh leaf tissue</tissue>
    </source>
</reference>